<gene>
    <name evidence="1" type="ORF">HZF10_06710</name>
</gene>
<evidence type="ECO:0000313" key="2">
    <source>
        <dbReference type="Proteomes" id="UP000535020"/>
    </source>
</evidence>
<organism evidence="1 2">
    <name type="scientific">Flavobacterium agri</name>
    <dbReference type="NCBI Taxonomy" id="2743471"/>
    <lineage>
        <taxon>Bacteria</taxon>
        <taxon>Pseudomonadati</taxon>
        <taxon>Bacteroidota</taxon>
        <taxon>Flavobacteriia</taxon>
        <taxon>Flavobacteriales</taxon>
        <taxon>Flavobacteriaceae</taxon>
        <taxon>Flavobacterium</taxon>
    </lineage>
</organism>
<name>A0A7Y8Y104_9FLAO</name>
<dbReference type="InterPro" id="IPR028994">
    <property type="entry name" value="Integrin_alpha_N"/>
</dbReference>
<dbReference type="RefSeq" id="WP_176005429.1">
    <property type="nucleotide sequence ID" value="NZ_JABWMI010000008.1"/>
</dbReference>
<dbReference type="EMBL" id="JACBJI010000002">
    <property type="protein sequence ID" value="NYA70604.1"/>
    <property type="molecule type" value="Genomic_DNA"/>
</dbReference>
<evidence type="ECO:0000313" key="1">
    <source>
        <dbReference type="EMBL" id="NYA70604.1"/>
    </source>
</evidence>
<dbReference type="AlphaFoldDB" id="A0A7Y8Y104"/>
<proteinExistence type="predicted"/>
<accession>A0A7Y8Y104</accession>
<protein>
    <submittedName>
        <fullName evidence="1">Uncharacterized protein</fullName>
    </submittedName>
</protein>
<comment type="caution">
    <text evidence="1">The sequence shown here is derived from an EMBL/GenBank/DDBJ whole genome shotgun (WGS) entry which is preliminary data.</text>
</comment>
<sequence>MEKLVLLLLVLVSGLGSSAQYPFEKFKAIRYSTFADWKTEVGKDSLPVKRMIEIPSFTNGTTLKIEQILKISLPDSLDYAEMNLYSNGDLVKTFEVGTRSISDPLPVYVSDIDDNGRKDIKILFPNYGCGAFNYYCQTVFLFQKTDGSFDDFTFSDICEEFENRPERDFDNDGKFEIITQTFQNYGKHNYWLFNVYGYSEGKLVNLNRLADYPIMIPLLSHEVSKKIPKKKMKEFAIATPLK</sequence>
<keyword evidence="2" id="KW-1185">Reference proteome</keyword>
<dbReference type="Proteomes" id="UP000535020">
    <property type="component" value="Unassembled WGS sequence"/>
</dbReference>
<reference evidence="1 2" key="1">
    <citation type="submission" date="2020-07" db="EMBL/GenBank/DDBJ databases">
        <authorList>
            <person name="Sun Q."/>
        </authorList>
    </citation>
    <scope>NUCLEOTIDE SEQUENCE [LARGE SCALE GENOMIC DNA]</scope>
    <source>
        <strain evidence="1 2">MAH-1</strain>
    </source>
</reference>
<dbReference type="SUPFAM" id="SSF69318">
    <property type="entry name" value="Integrin alpha N-terminal domain"/>
    <property type="match status" value="1"/>
</dbReference>